<protein>
    <recommendedName>
        <fullName evidence="2">Knr4/Smi1-like domain-containing protein</fullName>
    </recommendedName>
</protein>
<dbReference type="SUPFAM" id="SSF160631">
    <property type="entry name" value="SMI1/KNR4-like"/>
    <property type="match status" value="1"/>
</dbReference>
<reference evidence="3 4" key="1">
    <citation type="submission" date="2020-01" db="EMBL/GenBank/DDBJ databases">
        <authorList>
            <consortium name="DOE Joint Genome Institute"/>
            <person name="Haridas S."/>
            <person name="Albert R."/>
            <person name="Binder M."/>
            <person name="Bloem J."/>
            <person name="Labutti K."/>
            <person name="Salamov A."/>
            <person name="Andreopoulos B."/>
            <person name="Baker S.E."/>
            <person name="Barry K."/>
            <person name="Bills G."/>
            <person name="Bluhm B.H."/>
            <person name="Cannon C."/>
            <person name="Castanera R."/>
            <person name="Culley D.E."/>
            <person name="Daum C."/>
            <person name="Ezra D."/>
            <person name="Gonzalez J.B."/>
            <person name="Henrissat B."/>
            <person name="Kuo A."/>
            <person name="Liang C."/>
            <person name="Lipzen A."/>
            <person name="Lutzoni F."/>
            <person name="Magnuson J."/>
            <person name="Mondo S."/>
            <person name="Nolan M."/>
            <person name="Ohm R."/>
            <person name="Pangilinan J."/>
            <person name="Park H.-J.H."/>
            <person name="Ramirez L."/>
            <person name="Alfaro M."/>
            <person name="Sun H."/>
            <person name="Tritt A."/>
            <person name="Yoshinaga Y."/>
            <person name="Zwiers L.-H.L."/>
            <person name="Turgeon B.G."/>
            <person name="Goodwin S.B."/>
            <person name="Spatafora J.W."/>
            <person name="Crous P.W."/>
            <person name="Grigoriev I.V."/>
        </authorList>
    </citation>
    <scope>NUCLEOTIDE SEQUENCE [LARGE SCALE GENOMIC DNA]</scope>
    <source>
        <strain evidence="3 4">CBS 611.86</strain>
    </source>
</reference>
<dbReference type="InterPro" id="IPR037883">
    <property type="entry name" value="Knr4/Smi1-like_sf"/>
</dbReference>
<dbReference type="AlphaFoldDB" id="A0A7C8M5K2"/>
<comment type="caution">
    <text evidence="3">The sequence shown here is derived from an EMBL/GenBank/DDBJ whole genome shotgun (WGS) entry which is preliminary data.</text>
</comment>
<dbReference type="InterPro" id="IPR018958">
    <property type="entry name" value="Knr4/Smi1-like_dom"/>
</dbReference>
<keyword evidence="4" id="KW-1185">Reference proteome</keyword>
<dbReference type="Gene3D" id="3.40.1580.10">
    <property type="entry name" value="SMI1/KNR4-like"/>
    <property type="match status" value="1"/>
</dbReference>
<name>A0A7C8M5K2_9PLEO</name>
<dbReference type="EMBL" id="JAADJZ010000019">
    <property type="protein sequence ID" value="KAF2868321.1"/>
    <property type="molecule type" value="Genomic_DNA"/>
</dbReference>
<dbReference type="Pfam" id="PF09346">
    <property type="entry name" value="SMI1_KNR4"/>
    <property type="match status" value="1"/>
</dbReference>
<accession>A0A7C8M5K2</accession>
<dbReference type="Proteomes" id="UP000481861">
    <property type="component" value="Unassembled WGS sequence"/>
</dbReference>
<feature type="region of interest" description="Disordered" evidence="1">
    <location>
        <begin position="97"/>
        <end position="141"/>
    </location>
</feature>
<evidence type="ECO:0000256" key="1">
    <source>
        <dbReference type="SAM" id="MobiDB-lite"/>
    </source>
</evidence>
<sequence length="559" mass="61472">MPPPDPPISPTFLLHAPNPNLNAATVRLALHFALLGRPSTALNLVSKLNTYDYFYGEYSILEPLWTLWDEIGAWPEGEKDRVKETVKEIRRYALETADKGQGAGAGESDDGDGDAGGERPAKKQTIDEEVLERPVTEDEVRERVAERAKTFAEEWFWPGEGDDNPYAGNSSPTARDAQKAIKRILAAMDEKQYEVRSGLASALDLRLAYADDPRENEAEDEDEDQDPKTAMPSVQTLLARIAQHLHDYQQVASLAQSRRAWSILKNGALARALGVDDHRLDTYARAIEDALDTRMQHGRAPLPPLCTREVLAQLLDTTAAQLVAEAYDDPPDVTTTPFRAPATPQDIAATEARLGCELPADYKAFVSLSNGFGAAYNGLGYEPALRALSDVHWTTEEYFTSLPLSLAVADEALYRLFPAAEMQAPSDWHEVGPALAIGARDIYNTWLVPPATMARFVGRLRGVLVDEQELYDQRAKTGLRNALRDVLGGADEAGWEDGRWACVTWASGSVAVMRGFEDFEAYLRGVLWRARTGAGEPWEDGAPFLGVCLRGGGQEEESS</sequence>
<organism evidence="3 4">
    <name type="scientific">Massariosphaeria phaeospora</name>
    <dbReference type="NCBI Taxonomy" id="100035"/>
    <lineage>
        <taxon>Eukaryota</taxon>
        <taxon>Fungi</taxon>
        <taxon>Dikarya</taxon>
        <taxon>Ascomycota</taxon>
        <taxon>Pezizomycotina</taxon>
        <taxon>Dothideomycetes</taxon>
        <taxon>Pleosporomycetidae</taxon>
        <taxon>Pleosporales</taxon>
        <taxon>Pleosporales incertae sedis</taxon>
        <taxon>Massariosphaeria</taxon>
    </lineage>
</organism>
<evidence type="ECO:0000313" key="4">
    <source>
        <dbReference type="Proteomes" id="UP000481861"/>
    </source>
</evidence>
<evidence type="ECO:0000313" key="3">
    <source>
        <dbReference type="EMBL" id="KAF2868321.1"/>
    </source>
</evidence>
<dbReference type="SMART" id="SM00860">
    <property type="entry name" value="SMI1_KNR4"/>
    <property type="match status" value="1"/>
</dbReference>
<proteinExistence type="predicted"/>
<feature type="compositionally biased region" description="Basic and acidic residues" evidence="1">
    <location>
        <begin position="116"/>
        <end position="141"/>
    </location>
</feature>
<dbReference type="OrthoDB" id="2788868at2759"/>
<gene>
    <name evidence="3" type="ORF">BDV95DRAFT_642961</name>
</gene>
<evidence type="ECO:0000259" key="2">
    <source>
        <dbReference type="SMART" id="SM00860"/>
    </source>
</evidence>
<feature type="domain" description="Knr4/Smi1-like" evidence="2">
    <location>
        <begin position="341"/>
        <end position="525"/>
    </location>
</feature>